<dbReference type="PANTHER" id="PTHR43685:SF2">
    <property type="entry name" value="GLYCOSYLTRANSFERASE 2-LIKE DOMAIN-CONTAINING PROTEIN"/>
    <property type="match status" value="1"/>
</dbReference>
<keyword evidence="4" id="KW-1185">Reference proteome</keyword>
<dbReference type="EMBL" id="JACCAC010000001">
    <property type="protein sequence ID" value="NYG54366.1"/>
    <property type="molecule type" value="Genomic_DNA"/>
</dbReference>
<dbReference type="InterPro" id="IPR029044">
    <property type="entry name" value="Nucleotide-diphossugar_trans"/>
</dbReference>
<proteinExistence type="predicted"/>
<keyword evidence="3" id="KW-0808">Transferase</keyword>
<name>A0A7Y9RPV0_9ACTN</name>
<accession>A0A7Y9RPV0</accession>
<dbReference type="InterPro" id="IPR001173">
    <property type="entry name" value="Glyco_trans_2-like"/>
</dbReference>
<dbReference type="InterPro" id="IPR050834">
    <property type="entry name" value="Glycosyltransf_2"/>
</dbReference>
<reference evidence="3 4" key="1">
    <citation type="submission" date="2020-07" db="EMBL/GenBank/DDBJ databases">
        <title>Sequencing the genomes of 1000 actinobacteria strains.</title>
        <authorList>
            <person name="Klenk H.-P."/>
        </authorList>
    </citation>
    <scope>NUCLEOTIDE SEQUENCE [LARGE SCALE GENOMIC DNA]</scope>
    <source>
        <strain evidence="3 4">DSM 24552</strain>
    </source>
</reference>
<gene>
    <name evidence="3" type="ORF">BJ989_000670</name>
</gene>
<organism evidence="3 4">
    <name type="scientific">Nocardioides perillae</name>
    <dbReference type="NCBI Taxonomy" id="1119534"/>
    <lineage>
        <taxon>Bacteria</taxon>
        <taxon>Bacillati</taxon>
        <taxon>Actinomycetota</taxon>
        <taxon>Actinomycetes</taxon>
        <taxon>Propionibacteriales</taxon>
        <taxon>Nocardioidaceae</taxon>
        <taxon>Nocardioides</taxon>
    </lineage>
</organism>
<feature type="region of interest" description="Disordered" evidence="1">
    <location>
        <begin position="329"/>
        <end position="351"/>
    </location>
</feature>
<evidence type="ECO:0000256" key="1">
    <source>
        <dbReference type="SAM" id="MobiDB-lite"/>
    </source>
</evidence>
<feature type="domain" description="Glycosyltransferase 2-like" evidence="2">
    <location>
        <begin position="26"/>
        <end position="147"/>
    </location>
</feature>
<dbReference type="PANTHER" id="PTHR43685">
    <property type="entry name" value="GLYCOSYLTRANSFERASE"/>
    <property type="match status" value="1"/>
</dbReference>
<dbReference type="SUPFAM" id="SSF53448">
    <property type="entry name" value="Nucleotide-diphospho-sugar transferases"/>
    <property type="match status" value="1"/>
</dbReference>
<comment type="caution">
    <text evidence="3">The sequence shown here is derived from an EMBL/GenBank/DDBJ whole genome shotgun (WGS) entry which is preliminary data.</text>
</comment>
<dbReference type="GO" id="GO:0016740">
    <property type="term" value="F:transferase activity"/>
    <property type="evidence" value="ECO:0007669"/>
    <property type="project" value="UniProtKB-KW"/>
</dbReference>
<feature type="region of interest" description="Disordered" evidence="1">
    <location>
        <begin position="1"/>
        <end position="25"/>
    </location>
</feature>
<dbReference type="Proteomes" id="UP000544110">
    <property type="component" value="Unassembled WGS sequence"/>
</dbReference>
<sequence length="351" mass="36958">MDPGPSDASRVRSSADPGERREPTTSVVVCAHTERRWTSIVAGLQALAAQSRRPDQVLLVVDHDDALLRRAAAELPGLLGLGGDDTWLTVLPNTRGRGLSGARNTGVHAGVGDVVAFLDDDAVPAPDWLDRLVTALAETGADGVDGRATPVWPPSGRPRHLVAELDWVVGCSYRGLPEHRAPVRNLLGATMSFTRAALELAGDFDEAAGRVGDVLLGGEETELCLRLARRKPGALLVHEPAATVAHHVSADRTTWRYLARRAYAEGLSKAHIARTAGPGAATSTERAYVRRVLPAAVRRELRSGAEGGPRGAAGVVVGLASAGAGYARGSLRRAGRTDRRATALRAPEGAR</sequence>
<dbReference type="Gene3D" id="3.90.550.10">
    <property type="entry name" value="Spore Coat Polysaccharide Biosynthesis Protein SpsA, Chain A"/>
    <property type="match status" value="1"/>
</dbReference>
<evidence type="ECO:0000313" key="3">
    <source>
        <dbReference type="EMBL" id="NYG54366.1"/>
    </source>
</evidence>
<dbReference type="Pfam" id="PF00535">
    <property type="entry name" value="Glycos_transf_2"/>
    <property type="match status" value="1"/>
</dbReference>
<protein>
    <submittedName>
        <fullName evidence="3">GT2 family glycosyltransferase</fullName>
    </submittedName>
</protein>
<evidence type="ECO:0000313" key="4">
    <source>
        <dbReference type="Proteomes" id="UP000544110"/>
    </source>
</evidence>
<evidence type="ECO:0000259" key="2">
    <source>
        <dbReference type="Pfam" id="PF00535"/>
    </source>
</evidence>
<dbReference type="AlphaFoldDB" id="A0A7Y9RPV0"/>
<dbReference type="RefSeq" id="WP_218848704.1">
    <property type="nucleotide sequence ID" value="NZ_JACCAC010000001.1"/>
</dbReference>